<sequence>MPDSCDGLSFGLISQKLPCPACEDRQQKSFLFSEYSKQ</sequence>
<reference evidence="1 2" key="1">
    <citation type="submission" date="2018-12" db="EMBL/GenBank/DDBJ databases">
        <title>The complete genome of the methanogenic archaea of the candidate phylum Verstraetearchaeota, obtained from the metagenome of underground thermal water.</title>
        <authorList>
            <person name="Kadnikov V.V."/>
            <person name="Mardanov A.V."/>
            <person name="Beletsky A.V."/>
            <person name="Karnachuk O.V."/>
            <person name="Ravin N.V."/>
        </authorList>
    </citation>
    <scope>NUCLEOTIDE SEQUENCE [LARGE SCALE GENOMIC DNA]</scope>
    <source>
        <strain evidence="1">Ch88</strain>
    </source>
</reference>
<evidence type="ECO:0000313" key="1">
    <source>
        <dbReference type="EMBL" id="RWX73289.1"/>
    </source>
</evidence>
<name>A0A444L6T5_METS7</name>
<protein>
    <submittedName>
        <fullName evidence="1">Uncharacterized protein</fullName>
    </submittedName>
</protein>
<accession>A0A444L6T5</accession>
<organism evidence="1 2">
    <name type="scientific">Methanosuratincola subterraneus</name>
    <dbReference type="NCBI Taxonomy" id="2593994"/>
    <lineage>
        <taxon>Archaea</taxon>
        <taxon>Thermoproteota</taxon>
        <taxon>Methanosuratincolia</taxon>
        <taxon>Candidatus Methanomethylicales</taxon>
        <taxon>Candidatus Methanomethylicaceae</taxon>
        <taxon>Candidatus Methanosuratincola (ex Vanwonterghem et al. 2016)</taxon>
    </lineage>
</organism>
<dbReference type="EMBL" id="RXGA01000003">
    <property type="protein sequence ID" value="RWX73289.1"/>
    <property type="molecule type" value="Genomic_DNA"/>
</dbReference>
<dbReference type="AlphaFoldDB" id="A0A444L6T5"/>
<dbReference type="Proteomes" id="UP000288215">
    <property type="component" value="Unassembled WGS sequence"/>
</dbReference>
<evidence type="ECO:0000313" key="2">
    <source>
        <dbReference type="Proteomes" id="UP000288215"/>
    </source>
</evidence>
<proteinExistence type="predicted"/>
<gene>
    <name evidence="1" type="ORF">Metus_1263</name>
</gene>
<comment type="caution">
    <text evidence="1">The sequence shown here is derived from an EMBL/GenBank/DDBJ whole genome shotgun (WGS) entry which is preliminary data.</text>
</comment>